<dbReference type="AlphaFoldDB" id="A0A7W5ARF2"/>
<keyword evidence="2" id="KW-1185">Reference proteome</keyword>
<sequence length="185" mass="19384">MRAQEGEFPQPTLARADDATNAAFGEGLNACATGEVQDAGNPPRQEVLDGQLVVVLATVQQTATPTLEAAYKTCLATKGTPANNLSDLHNKVGLKYPPVSFEQPWDPTLLDGRDEAVAFERRAAAADATCRAGAVDTALIAAQPALLLFLSQNAAKVASVEDGWAQAGADVPALRARAAQFQLRT</sequence>
<name>A0A7W5ARF2_9ACTN</name>
<gene>
    <name evidence="1" type="ORF">FHR83_008770</name>
</gene>
<evidence type="ECO:0000313" key="1">
    <source>
        <dbReference type="EMBL" id="MBB3101042.1"/>
    </source>
</evidence>
<evidence type="ECO:0000313" key="2">
    <source>
        <dbReference type="Proteomes" id="UP000590749"/>
    </source>
</evidence>
<dbReference type="Proteomes" id="UP000590749">
    <property type="component" value="Unassembled WGS sequence"/>
</dbReference>
<reference evidence="1 2" key="1">
    <citation type="submission" date="2020-08" db="EMBL/GenBank/DDBJ databases">
        <title>Genomic Encyclopedia of Type Strains, Phase III (KMG-III): the genomes of soil and plant-associated and newly described type strains.</title>
        <authorList>
            <person name="Whitman W."/>
        </authorList>
    </citation>
    <scope>NUCLEOTIDE SEQUENCE [LARGE SCALE GENOMIC DNA]</scope>
    <source>
        <strain evidence="1 2">CECT 3287</strain>
    </source>
</reference>
<organism evidence="1 2">
    <name type="scientific">Actinoplanes campanulatus</name>
    <dbReference type="NCBI Taxonomy" id="113559"/>
    <lineage>
        <taxon>Bacteria</taxon>
        <taxon>Bacillati</taxon>
        <taxon>Actinomycetota</taxon>
        <taxon>Actinomycetes</taxon>
        <taxon>Micromonosporales</taxon>
        <taxon>Micromonosporaceae</taxon>
        <taxon>Actinoplanes</taxon>
    </lineage>
</organism>
<dbReference type="EMBL" id="JACHXF010000032">
    <property type="protein sequence ID" value="MBB3101042.1"/>
    <property type="molecule type" value="Genomic_DNA"/>
</dbReference>
<proteinExistence type="predicted"/>
<comment type="caution">
    <text evidence="1">The sequence shown here is derived from an EMBL/GenBank/DDBJ whole genome shotgun (WGS) entry which is preliminary data.</text>
</comment>
<dbReference type="RefSeq" id="WP_183227243.1">
    <property type="nucleotide sequence ID" value="NZ_BMPW01000037.1"/>
</dbReference>
<protein>
    <submittedName>
        <fullName evidence="1">Uncharacterized protein</fullName>
    </submittedName>
</protein>
<accession>A0A7W5ARF2</accession>